<dbReference type="OrthoDB" id="2989745at2"/>
<proteinExistence type="predicted"/>
<dbReference type="Proteomes" id="UP000070355">
    <property type="component" value="Unassembled WGS sequence"/>
</dbReference>
<accession>A0A133ZP60</accession>
<reference evidence="2" key="1">
    <citation type="submission" date="2016-01" db="EMBL/GenBank/DDBJ databases">
        <authorList>
            <person name="Mitreva M."/>
            <person name="Pepin K.H."/>
            <person name="Mihindukulasuriya K.A."/>
            <person name="Fulton R."/>
            <person name="Fronick C."/>
            <person name="O'Laughlin M."/>
            <person name="Miner T."/>
            <person name="Herter B."/>
            <person name="Rosa B.A."/>
            <person name="Cordes M."/>
            <person name="Tomlinson C."/>
            <person name="Wollam A."/>
            <person name="Palsikar V.B."/>
            <person name="Mardis E.R."/>
            <person name="Wilson R.K."/>
        </authorList>
    </citation>
    <scope>NUCLEOTIDE SEQUENCE [LARGE SCALE GENOMIC DNA]</scope>
    <source>
        <strain evidence="2">DNF01167</strain>
    </source>
</reference>
<evidence type="ECO:0000313" key="2">
    <source>
        <dbReference type="Proteomes" id="UP000070355"/>
    </source>
</evidence>
<evidence type="ECO:0000313" key="1">
    <source>
        <dbReference type="EMBL" id="KXB57221.1"/>
    </source>
</evidence>
<dbReference type="AlphaFoldDB" id="A0A133ZP60"/>
<name>A0A133ZP60_9BACL</name>
<comment type="caution">
    <text evidence="1">The sequence shown here is derived from an EMBL/GenBank/DDBJ whole genome shotgun (WGS) entry which is preliminary data.</text>
</comment>
<dbReference type="PATRIC" id="fig|1379.3.peg.1754"/>
<sequence length="92" mass="11260">MNASKYDHVVEVKKHAKVPWYKRCLDFSLEEDMDFMQGMYDRQKNFYLCEKGSKIYLVDSDNHENEITWIDLTNFIEVEVDDSVYRKYRYLK</sequence>
<dbReference type="RefSeq" id="WP_060914786.1">
    <property type="nucleotide sequence ID" value="NZ_JAGZGJ010000035.1"/>
</dbReference>
<dbReference type="EMBL" id="LSDC01000134">
    <property type="protein sequence ID" value="KXB57221.1"/>
    <property type="molecule type" value="Genomic_DNA"/>
</dbReference>
<protein>
    <submittedName>
        <fullName evidence="1">Uncharacterized protein</fullName>
    </submittedName>
</protein>
<dbReference type="STRING" id="1379.HMPREF3186_01761"/>
<gene>
    <name evidence="1" type="ORF">HMPREF3186_01761</name>
</gene>
<organism evidence="1 2">
    <name type="scientific">Gemella haemolysans</name>
    <dbReference type="NCBI Taxonomy" id="1379"/>
    <lineage>
        <taxon>Bacteria</taxon>
        <taxon>Bacillati</taxon>
        <taxon>Bacillota</taxon>
        <taxon>Bacilli</taxon>
        <taxon>Bacillales</taxon>
        <taxon>Gemellaceae</taxon>
        <taxon>Gemella</taxon>
    </lineage>
</organism>